<dbReference type="Pfam" id="PF00532">
    <property type="entry name" value="Peripla_BP_1"/>
    <property type="match status" value="1"/>
</dbReference>
<evidence type="ECO:0000256" key="3">
    <source>
        <dbReference type="ARBA" id="ARBA00023125"/>
    </source>
</evidence>
<dbReference type="PANTHER" id="PTHR30146:SF95">
    <property type="entry name" value="RIBOSE OPERON REPRESSOR"/>
    <property type="match status" value="1"/>
</dbReference>
<evidence type="ECO:0000256" key="2">
    <source>
        <dbReference type="ARBA" id="ARBA00023015"/>
    </source>
</evidence>
<dbReference type="SUPFAM" id="SSF53822">
    <property type="entry name" value="Periplasmic binding protein-like I"/>
    <property type="match status" value="1"/>
</dbReference>
<dbReference type="PROSITE" id="PS50932">
    <property type="entry name" value="HTH_LACI_2"/>
    <property type="match status" value="1"/>
</dbReference>
<dbReference type="PROSITE" id="PS50943">
    <property type="entry name" value="HTH_CROC1"/>
    <property type="match status" value="1"/>
</dbReference>
<name>W1WFR5_9ZZZZ</name>
<keyword evidence="1" id="KW-0678">Repressor</keyword>
<evidence type="ECO:0000256" key="1">
    <source>
        <dbReference type="ARBA" id="ARBA00022491"/>
    </source>
</evidence>
<proteinExistence type="predicted"/>
<dbReference type="InterPro" id="IPR028082">
    <property type="entry name" value="Peripla_BP_I"/>
</dbReference>
<organism evidence="7">
    <name type="scientific">human gut metagenome</name>
    <dbReference type="NCBI Taxonomy" id="408170"/>
    <lineage>
        <taxon>unclassified sequences</taxon>
        <taxon>metagenomes</taxon>
        <taxon>organismal metagenomes</taxon>
    </lineage>
</organism>
<protein>
    <submittedName>
        <fullName evidence="7">Uncharacterized protein</fullName>
    </submittedName>
</protein>
<evidence type="ECO:0000313" key="7">
    <source>
        <dbReference type="EMBL" id="ETJ17003.1"/>
    </source>
</evidence>
<dbReference type="InterPro" id="IPR001761">
    <property type="entry name" value="Peripla_BP/Lac1_sug-bd_dom"/>
</dbReference>
<feature type="domain" description="HTH cro/C1-type" evidence="6">
    <location>
        <begin position="3"/>
        <end position="50"/>
    </location>
</feature>
<evidence type="ECO:0000259" key="5">
    <source>
        <dbReference type="PROSITE" id="PS50932"/>
    </source>
</evidence>
<keyword evidence="3" id="KW-0238">DNA-binding</keyword>
<evidence type="ECO:0000256" key="4">
    <source>
        <dbReference type="ARBA" id="ARBA00023163"/>
    </source>
</evidence>
<sequence length="330" mass="37065">MASIREVAKLAGVSPATVSRVINGTANVDDEKKQRVLKVINETGFRPNELARALFKQSSKIIGVIVPNIENPFFSELAKAIEEEAYENGYKMLLCNSNNNEEKELMNIHMLNQLKADGLIMVTDSNNTIKNLEDNGFPVVLVDRKLSKINEIAIVESDNYSGGKIATKHLIECGCKNIVCMKGPQNISSAKQRYLGYQDICKEYGIKEQYIECGYSYDIGLIKAEELITKYPDVDGIIASNDMVAISVYKTLTQKGYNIPEDIQIIGFDNIKFSCLLTPEITTVAQPITKIGKKATQIIIQYRDGHNIERENIFDVELIERQTTKRKGWK</sequence>
<dbReference type="Pfam" id="PF00356">
    <property type="entry name" value="LacI"/>
    <property type="match status" value="1"/>
</dbReference>
<dbReference type="GO" id="GO:0000976">
    <property type="term" value="F:transcription cis-regulatory region binding"/>
    <property type="evidence" value="ECO:0007669"/>
    <property type="project" value="TreeGrafter"/>
</dbReference>
<dbReference type="PANTHER" id="PTHR30146">
    <property type="entry name" value="LACI-RELATED TRANSCRIPTIONAL REPRESSOR"/>
    <property type="match status" value="1"/>
</dbReference>
<dbReference type="PROSITE" id="PS00356">
    <property type="entry name" value="HTH_LACI_1"/>
    <property type="match status" value="1"/>
</dbReference>
<dbReference type="InterPro" id="IPR010982">
    <property type="entry name" value="Lambda_DNA-bd_dom_sf"/>
</dbReference>
<dbReference type="AlphaFoldDB" id="W1WFR5"/>
<evidence type="ECO:0000259" key="6">
    <source>
        <dbReference type="PROSITE" id="PS50943"/>
    </source>
</evidence>
<dbReference type="InterPro" id="IPR001387">
    <property type="entry name" value="Cro/C1-type_HTH"/>
</dbReference>
<dbReference type="SUPFAM" id="SSF47413">
    <property type="entry name" value="lambda repressor-like DNA-binding domains"/>
    <property type="match status" value="1"/>
</dbReference>
<keyword evidence="2" id="KW-0805">Transcription regulation</keyword>
<dbReference type="PRINTS" id="PR00036">
    <property type="entry name" value="HTHLACI"/>
</dbReference>
<dbReference type="Gene3D" id="1.10.260.40">
    <property type="entry name" value="lambda repressor-like DNA-binding domains"/>
    <property type="match status" value="1"/>
</dbReference>
<dbReference type="InterPro" id="IPR000843">
    <property type="entry name" value="HTH_LacI"/>
</dbReference>
<dbReference type="SMART" id="SM00354">
    <property type="entry name" value="HTH_LACI"/>
    <property type="match status" value="1"/>
</dbReference>
<dbReference type="EMBL" id="AZMM01018801">
    <property type="protein sequence ID" value="ETJ17003.1"/>
    <property type="molecule type" value="Genomic_DNA"/>
</dbReference>
<dbReference type="GO" id="GO:0003700">
    <property type="term" value="F:DNA-binding transcription factor activity"/>
    <property type="evidence" value="ECO:0007669"/>
    <property type="project" value="TreeGrafter"/>
</dbReference>
<accession>W1WFR5</accession>
<dbReference type="Gene3D" id="3.40.50.2300">
    <property type="match status" value="2"/>
</dbReference>
<dbReference type="CDD" id="cd01392">
    <property type="entry name" value="HTH_LacI"/>
    <property type="match status" value="1"/>
</dbReference>
<gene>
    <name evidence="7" type="ORF">Q604_UNBc4C00020G0020</name>
</gene>
<comment type="caution">
    <text evidence="7">The sequence shown here is derived from an EMBL/GenBank/DDBJ whole genome shotgun (WGS) entry which is preliminary data.</text>
</comment>
<reference evidence="7" key="1">
    <citation type="submission" date="2013-12" db="EMBL/GenBank/DDBJ databases">
        <title>A Varibaculum cambriense genome reconstructed from a premature infant gut community with otherwise low bacterial novelty that shifts toward anaerobic metabolism during the third week of life.</title>
        <authorList>
            <person name="Brown C.T."/>
            <person name="Sharon I."/>
            <person name="Thomas B.C."/>
            <person name="Castelle C.J."/>
            <person name="Morowitz M.J."/>
            <person name="Banfield J.F."/>
        </authorList>
    </citation>
    <scope>NUCLEOTIDE SEQUENCE</scope>
</reference>
<dbReference type="CDD" id="cd06291">
    <property type="entry name" value="PBP1_Qymf-like"/>
    <property type="match status" value="1"/>
</dbReference>
<feature type="domain" description="HTH lacI-type" evidence="5">
    <location>
        <begin position="2"/>
        <end position="56"/>
    </location>
</feature>
<keyword evidence="4" id="KW-0804">Transcription</keyword>